<dbReference type="OrthoDB" id="611935at2759"/>
<reference evidence="2 3" key="1">
    <citation type="journal article" date="2017" name="Nature">
        <title>The Apostasia genome and the evolution of orchids.</title>
        <authorList>
            <person name="Zhang G.Q."/>
            <person name="Liu K.W."/>
            <person name="Li Z."/>
            <person name="Lohaus R."/>
            <person name="Hsiao Y.Y."/>
            <person name="Niu S.C."/>
            <person name="Wang J.Y."/>
            <person name="Lin Y.C."/>
            <person name="Xu Q."/>
            <person name="Chen L.J."/>
            <person name="Yoshida K."/>
            <person name="Fujiwara S."/>
            <person name="Wang Z.W."/>
            <person name="Zhang Y.Q."/>
            <person name="Mitsuda N."/>
            <person name="Wang M."/>
            <person name="Liu G.H."/>
            <person name="Pecoraro L."/>
            <person name="Huang H.X."/>
            <person name="Xiao X.J."/>
            <person name="Lin M."/>
            <person name="Wu X.Y."/>
            <person name="Wu W.L."/>
            <person name="Chen Y.Y."/>
            <person name="Chang S.B."/>
            <person name="Sakamoto S."/>
            <person name="Ohme-Takagi M."/>
            <person name="Yagi M."/>
            <person name="Zeng S.J."/>
            <person name="Shen C.Y."/>
            <person name="Yeh C.M."/>
            <person name="Luo Y.B."/>
            <person name="Tsai W.C."/>
            <person name="Van de Peer Y."/>
            <person name="Liu Z.J."/>
        </authorList>
    </citation>
    <scope>NUCLEOTIDE SEQUENCE [LARGE SCALE GENOMIC DNA]</scope>
    <source>
        <strain evidence="3">cv. Shenzhen</strain>
        <tissue evidence="2">Stem</tissue>
    </source>
</reference>
<dbReference type="AlphaFoldDB" id="A0A2I0B1G3"/>
<protein>
    <submittedName>
        <fullName evidence="2">Uncharacterized protein</fullName>
    </submittedName>
</protein>
<dbReference type="Proteomes" id="UP000236161">
    <property type="component" value="Unassembled WGS sequence"/>
</dbReference>
<proteinExistence type="predicted"/>
<evidence type="ECO:0000313" key="2">
    <source>
        <dbReference type="EMBL" id="PKA61636.1"/>
    </source>
</evidence>
<evidence type="ECO:0000313" key="3">
    <source>
        <dbReference type="Proteomes" id="UP000236161"/>
    </source>
</evidence>
<keyword evidence="3" id="KW-1185">Reference proteome</keyword>
<organism evidence="2 3">
    <name type="scientific">Apostasia shenzhenica</name>
    <dbReference type="NCBI Taxonomy" id="1088818"/>
    <lineage>
        <taxon>Eukaryota</taxon>
        <taxon>Viridiplantae</taxon>
        <taxon>Streptophyta</taxon>
        <taxon>Embryophyta</taxon>
        <taxon>Tracheophyta</taxon>
        <taxon>Spermatophyta</taxon>
        <taxon>Magnoliopsida</taxon>
        <taxon>Liliopsida</taxon>
        <taxon>Asparagales</taxon>
        <taxon>Orchidaceae</taxon>
        <taxon>Apostasioideae</taxon>
        <taxon>Apostasia</taxon>
    </lineage>
</organism>
<evidence type="ECO:0000256" key="1">
    <source>
        <dbReference type="SAM" id="MobiDB-lite"/>
    </source>
</evidence>
<sequence length="198" mass="22561">MLGSCVQGITGSKYLASVAESWSYRAKSNTDKGIREDKKEDKQRNIFMGSLNDKKYENVSKRLLGNNVRDSDHDCQAFSKDFKKAFSEQDVDPAMLFYKNLWIQTEAALWSMKHDVALMKLEMENFKHLWKADCGEETDKLKKLKNVMILPEPATSNSMSEHDLHSCIEHGGSGKVRSASSEDSSESKTVEKNHRFGW</sequence>
<name>A0A2I0B1G3_9ASPA</name>
<feature type="compositionally biased region" description="Basic and acidic residues" evidence="1">
    <location>
        <begin position="185"/>
        <end position="198"/>
    </location>
</feature>
<feature type="region of interest" description="Disordered" evidence="1">
    <location>
        <begin position="155"/>
        <end position="198"/>
    </location>
</feature>
<gene>
    <name evidence="2" type="ORF">AXF42_Ash018617</name>
</gene>
<accession>A0A2I0B1G3</accession>
<dbReference type="EMBL" id="KZ451927">
    <property type="protein sequence ID" value="PKA61636.1"/>
    <property type="molecule type" value="Genomic_DNA"/>
</dbReference>